<dbReference type="PANTHER" id="PTHR23287:SF18">
    <property type="entry name" value="BLOC-2 COMPLEX MEMBER HPS5"/>
    <property type="match status" value="1"/>
</dbReference>
<organism evidence="5 6">
    <name type="scientific">Iphiclides podalirius</name>
    <name type="common">scarce swallowtail</name>
    <dbReference type="NCBI Taxonomy" id="110791"/>
    <lineage>
        <taxon>Eukaryota</taxon>
        <taxon>Metazoa</taxon>
        <taxon>Ecdysozoa</taxon>
        <taxon>Arthropoda</taxon>
        <taxon>Hexapoda</taxon>
        <taxon>Insecta</taxon>
        <taxon>Pterygota</taxon>
        <taxon>Neoptera</taxon>
        <taxon>Endopterygota</taxon>
        <taxon>Lepidoptera</taxon>
        <taxon>Glossata</taxon>
        <taxon>Ditrysia</taxon>
        <taxon>Papilionoidea</taxon>
        <taxon>Papilionidae</taxon>
        <taxon>Papilioninae</taxon>
        <taxon>Iphiclides</taxon>
    </lineage>
</organism>
<dbReference type="PANTHER" id="PTHR23287">
    <property type="entry name" value="RUBY-EYE2-LIKE PROTEIN"/>
    <property type="match status" value="1"/>
</dbReference>
<evidence type="ECO:0000259" key="4">
    <source>
        <dbReference type="PROSITE" id="PS50089"/>
    </source>
</evidence>
<dbReference type="Pfam" id="PF23757">
    <property type="entry name" value="TPR_HPS5_insect"/>
    <property type="match status" value="1"/>
</dbReference>
<dbReference type="InterPro" id="IPR056499">
    <property type="entry name" value="Beta-prop_HPS5-like"/>
</dbReference>
<dbReference type="Pfam" id="PF23756">
    <property type="entry name" value="Beta-prop_HPS5"/>
    <property type="match status" value="1"/>
</dbReference>
<proteinExistence type="predicted"/>
<evidence type="ECO:0000256" key="2">
    <source>
        <dbReference type="ARBA" id="ARBA00022833"/>
    </source>
</evidence>
<dbReference type="InterPro" id="IPR001841">
    <property type="entry name" value="Znf_RING"/>
</dbReference>
<dbReference type="InterPro" id="IPR036322">
    <property type="entry name" value="WD40_repeat_dom_sf"/>
</dbReference>
<evidence type="ECO:0000256" key="1">
    <source>
        <dbReference type="ARBA" id="ARBA00022771"/>
    </source>
</evidence>
<dbReference type="InterPro" id="IPR015943">
    <property type="entry name" value="WD40/YVTN_repeat-like_dom_sf"/>
</dbReference>
<protein>
    <recommendedName>
        <fullName evidence="4">RING-type domain-containing protein</fullName>
    </recommendedName>
</protein>
<keyword evidence="2" id="KW-0862">Zinc</keyword>
<reference evidence="5" key="1">
    <citation type="submission" date="2022-03" db="EMBL/GenBank/DDBJ databases">
        <authorList>
            <person name="Martin H S."/>
        </authorList>
    </citation>
    <scope>NUCLEOTIDE SEQUENCE</scope>
</reference>
<keyword evidence="6" id="KW-1185">Reference proteome</keyword>
<dbReference type="InterPro" id="IPR056446">
    <property type="entry name" value="TPR_HPS5_insects"/>
</dbReference>
<accession>A0ABN8IHP5</accession>
<evidence type="ECO:0000313" key="5">
    <source>
        <dbReference type="EMBL" id="CAH2055785.1"/>
    </source>
</evidence>
<evidence type="ECO:0000313" key="6">
    <source>
        <dbReference type="Proteomes" id="UP000837857"/>
    </source>
</evidence>
<keyword evidence="1 3" id="KW-0479">Metal-binding</keyword>
<feature type="non-terminal residue" evidence="5">
    <location>
        <position position="1"/>
    </location>
</feature>
<dbReference type="PROSITE" id="PS50089">
    <property type="entry name" value="ZF_RING_2"/>
    <property type="match status" value="1"/>
</dbReference>
<name>A0ABN8IHP5_9NEOP</name>
<dbReference type="Gene3D" id="2.130.10.10">
    <property type="entry name" value="YVTN repeat-like/Quinoprotein amine dehydrogenase"/>
    <property type="match status" value="1"/>
</dbReference>
<dbReference type="SUPFAM" id="SSF50978">
    <property type="entry name" value="WD40 repeat-like"/>
    <property type="match status" value="1"/>
</dbReference>
<dbReference type="Proteomes" id="UP000837857">
    <property type="component" value="Chromosome 22"/>
</dbReference>
<feature type="domain" description="RING-type" evidence="4">
    <location>
        <begin position="574"/>
        <end position="617"/>
    </location>
</feature>
<keyword evidence="1 3" id="KW-0863">Zinc-finger</keyword>
<sequence>MTCKLPPYILQELPNITEIINYPIRNVQRIKFTCFALSKSLIAFGATSGGIYVYNRDPCEFVQLIPSKDGPITRLVISTDEKHIGFANGKGSIMVTECDQALRSGYSLITSKEHHGNEITSMVWSGNMLFCGDDVGRVSVLQLQSFIAKTMFQSSSQIILSLDSRICQLDAKDCMLLVSTLTRCYICNIIQEQYRQIGQKLRDGEFGACFVTEDKCEVNGAIEHSQHDCTELKKYNIVDDGAGFIVKRYCVSIGALDESKFVPNNIFLTYLSASPDNGDLLDAVVNDPALYEYFVDSCISTNARTRKLSTGCECGFPLPHRNETPAFSGLIDQFVERQWSRHTREQCYAVCKRMPYSWRKILHLRRSEDLLSVLRILLQMLDEALLHSFLPQFTMDTWDRAVQLYAVLHANMCLNCGRRFDHVSVRDTLSWDDLGSLIVKSVGGKRAVEVMRRHAKLIDTGALTLKFYHTCLLVSMYERYDVTIVAQLVDAVYSSYDFEESRSEICQLLRCARNGQIKNTALPLSVAATSAHWGLKPVRDKLLVLRRSKGSTEHLTLNGILTIVCESIKGGGDCTLCGLPLRNEVLIKDGGIWTYRCGHTFHGACLDLNGIKLCPSCLIK</sequence>
<gene>
    <name evidence="5" type="ORF">IPOD504_LOCUS9102</name>
</gene>
<dbReference type="EMBL" id="OW152834">
    <property type="protein sequence ID" value="CAH2055785.1"/>
    <property type="molecule type" value="Genomic_DNA"/>
</dbReference>
<evidence type="ECO:0000256" key="3">
    <source>
        <dbReference type="PROSITE-ProRule" id="PRU00175"/>
    </source>
</evidence>
<dbReference type="SUPFAM" id="SSF57850">
    <property type="entry name" value="RING/U-box"/>
    <property type="match status" value="1"/>
</dbReference>